<dbReference type="EMBL" id="LAZR01035294">
    <property type="protein sequence ID" value="KKL27895.1"/>
    <property type="molecule type" value="Genomic_DNA"/>
</dbReference>
<proteinExistence type="predicted"/>
<protein>
    <submittedName>
        <fullName evidence="1">Uncharacterized protein</fullName>
    </submittedName>
</protein>
<reference evidence="1" key="1">
    <citation type="journal article" date="2015" name="Nature">
        <title>Complex archaea that bridge the gap between prokaryotes and eukaryotes.</title>
        <authorList>
            <person name="Spang A."/>
            <person name="Saw J.H."/>
            <person name="Jorgensen S.L."/>
            <person name="Zaremba-Niedzwiedzka K."/>
            <person name="Martijn J."/>
            <person name="Lind A.E."/>
            <person name="van Eijk R."/>
            <person name="Schleper C."/>
            <person name="Guy L."/>
            <person name="Ettema T.J."/>
        </authorList>
    </citation>
    <scope>NUCLEOTIDE SEQUENCE</scope>
</reference>
<comment type="caution">
    <text evidence="1">The sequence shown here is derived from an EMBL/GenBank/DDBJ whole genome shotgun (WGS) entry which is preliminary data.</text>
</comment>
<name>A0A0F9C119_9ZZZZ</name>
<sequence>MILGFPLKGKFLGIQSSKQPNQTSRDLNNVRPFFDGRAVGGQRPGMDKVYSQQIGGGAYPVVAMCSVTVVD</sequence>
<evidence type="ECO:0000313" key="1">
    <source>
        <dbReference type="EMBL" id="KKL27895.1"/>
    </source>
</evidence>
<gene>
    <name evidence="1" type="ORF">LCGC14_2380570</name>
</gene>
<organism evidence="1">
    <name type="scientific">marine sediment metagenome</name>
    <dbReference type="NCBI Taxonomy" id="412755"/>
    <lineage>
        <taxon>unclassified sequences</taxon>
        <taxon>metagenomes</taxon>
        <taxon>ecological metagenomes</taxon>
    </lineage>
</organism>
<accession>A0A0F9C119</accession>
<dbReference type="AlphaFoldDB" id="A0A0F9C119"/>